<gene>
    <name evidence="11" type="primary">LOC124295177</name>
</gene>
<evidence type="ECO:0000256" key="2">
    <source>
        <dbReference type="ARBA" id="ARBA00022475"/>
    </source>
</evidence>
<dbReference type="PANTHER" id="PTHR21137:SF35">
    <property type="entry name" value="ODORANT RECEPTOR 19A-RELATED"/>
    <property type="match status" value="1"/>
</dbReference>
<evidence type="ECO:0000256" key="6">
    <source>
        <dbReference type="ARBA" id="ARBA00022989"/>
    </source>
</evidence>
<keyword evidence="5" id="KW-0552">Olfaction</keyword>
<organism evidence="10 11">
    <name type="scientific">Neodiprion lecontei</name>
    <name type="common">Redheaded pine sawfly</name>
    <dbReference type="NCBI Taxonomy" id="441921"/>
    <lineage>
        <taxon>Eukaryota</taxon>
        <taxon>Metazoa</taxon>
        <taxon>Ecdysozoa</taxon>
        <taxon>Arthropoda</taxon>
        <taxon>Hexapoda</taxon>
        <taxon>Insecta</taxon>
        <taxon>Pterygota</taxon>
        <taxon>Neoptera</taxon>
        <taxon>Endopterygota</taxon>
        <taxon>Hymenoptera</taxon>
        <taxon>Tenthredinoidea</taxon>
        <taxon>Diprionidae</taxon>
        <taxon>Diprioninae</taxon>
        <taxon>Neodiprion</taxon>
    </lineage>
</organism>
<evidence type="ECO:0000256" key="7">
    <source>
        <dbReference type="ARBA" id="ARBA00023136"/>
    </source>
</evidence>
<keyword evidence="6" id="KW-1133">Transmembrane helix</keyword>
<evidence type="ECO:0000256" key="3">
    <source>
        <dbReference type="ARBA" id="ARBA00022606"/>
    </source>
</evidence>
<keyword evidence="4" id="KW-0812">Transmembrane</keyword>
<evidence type="ECO:0000256" key="5">
    <source>
        <dbReference type="ARBA" id="ARBA00022725"/>
    </source>
</evidence>
<dbReference type="InterPro" id="IPR004117">
    <property type="entry name" value="7tm6_olfct_rcpt"/>
</dbReference>
<comment type="subcellular location">
    <subcellularLocation>
        <location evidence="1">Cell membrane</location>
        <topology evidence="1">Multi-pass membrane protein</topology>
    </subcellularLocation>
</comment>
<evidence type="ECO:0000256" key="8">
    <source>
        <dbReference type="ARBA" id="ARBA00023170"/>
    </source>
</evidence>
<name>A0ABM3GID1_NEOLC</name>
<keyword evidence="7" id="KW-0472">Membrane</keyword>
<keyword evidence="9" id="KW-0807">Transducer</keyword>
<dbReference type="Proteomes" id="UP000829291">
    <property type="component" value="Chromosome 6"/>
</dbReference>
<evidence type="ECO:0000313" key="10">
    <source>
        <dbReference type="Proteomes" id="UP000829291"/>
    </source>
</evidence>
<reference evidence="11" key="1">
    <citation type="submission" date="2025-08" db="UniProtKB">
        <authorList>
            <consortium name="RefSeq"/>
        </authorList>
    </citation>
    <scope>IDENTIFICATION</scope>
    <source>
        <tissue evidence="11">Thorax and Abdomen</tissue>
    </source>
</reference>
<dbReference type="RefSeq" id="XP_046600024.1">
    <property type="nucleotide sequence ID" value="XM_046744068.1"/>
</dbReference>
<accession>A0ABM3GID1</accession>
<keyword evidence="3" id="KW-0716">Sensory transduction</keyword>
<sequence length="183" mass="20328">MWIFPPIIKELIPGAVVSSRSWPYQINMDSSESPRYEIIFAIQSASTSVCLCSIIGCDLVGPFFALHTCGQLKLIQNWLANIANKKSKHGERCIDQCAEKTLRKCTLRHQIVMDFCAQLEDAVCYANLAQAVGGLYMLGISAARLTRMHGSEIFQFFSTFLLAIGQLSISCWPAECLITEVSI</sequence>
<proteinExistence type="predicted"/>
<dbReference type="Pfam" id="PF02949">
    <property type="entry name" value="7tm_6"/>
    <property type="match status" value="1"/>
</dbReference>
<dbReference type="PANTHER" id="PTHR21137">
    <property type="entry name" value="ODORANT RECEPTOR"/>
    <property type="match status" value="1"/>
</dbReference>
<dbReference type="GeneID" id="124295177"/>
<keyword evidence="2" id="KW-1003">Cell membrane</keyword>
<keyword evidence="10" id="KW-1185">Reference proteome</keyword>
<evidence type="ECO:0000256" key="1">
    <source>
        <dbReference type="ARBA" id="ARBA00004651"/>
    </source>
</evidence>
<evidence type="ECO:0000313" key="11">
    <source>
        <dbReference type="RefSeq" id="XP_046600024.1"/>
    </source>
</evidence>
<evidence type="ECO:0000256" key="9">
    <source>
        <dbReference type="ARBA" id="ARBA00023224"/>
    </source>
</evidence>
<protein>
    <submittedName>
        <fullName evidence="11">Uncharacterized protein LOC124295177</fullName>
    </submittedName>
</protein>
<evidence type="ECO:0000256" key="4">
    <source>
        <dbReference type="ARBA" id="ARBA00022692"/>
    </source>
</evidence>
<keyword evidence="8" id="KW-0675">Receptor</keyword>